<dbReference type="PROSITE" id="PS51819">
    <property type="entry name" value="VOC"/>
    <property type="match status" value="1"/>
</dbReference>
<dbReference type="Gene3D" id="3.10.180.10">
    <property type="entry name" value="2,3-Dihydroxybiphenyl 1,2-Dioxygenase, domain 1"/>
    <property type="match status" value="1"/>
</dbReference>
<evidence type="ECO:0000256" key="1">
    <source>
        <dbReference type="ARBA" id="ARBA00022723"/>
    </source>
</evidence>
<gene>
    <name evidence="3" type="ORF">AB1471_03840</name>
</gene>
<keyword evidence="4" id="KW-1185">Reference proteome</keyword>
<dbReference type="PANTHER" id="PTHR36113">
    <property type="entry name" value="LYASE, PUTATIVE-RELATED-RELATED"/>
    <property type="match status" value="1"/>
</dbReference>
<dbReference type="Proteomes" id="UP001556040">
    <property type="component" value="Unassembled WGS sequence"/>
</dbReference>
<keyword evidence="1" id="KW-0479">Metal-binding</keyword>
<accession>A0ABV3Q281</accession>
<comment type="caution">
    <text evidence="3">The sequence shown here is derived from an EMBL/GenBank/DDBJ whole genome shotgun (WGS) entry which is preliminary data.</text>
</comment>
<organism evidence="3 4">
    <name type="scientific">Jeotgalibacillus marinus</name>
    <dbReference type="NCBI Taxonomy" id="86667"/>
    <lineage>
        <taxon>Bacteria</taxon>
        <taxon>Bacillati</taxon>
        <taxon>Bacillota</taxon>
        <taxon>Bacilli</taxon>
        <taxon>Bacillales</taxon>
        <taxon>Caryophanaceae</taxon>
        <taxon>Jeotgalibacillus</taxon>
    </lineage>
</organism>
<sequence length="128" mass="14962">MLHHIELYVSDLERTREYWTWLLDELGYESFQSWEHGFSLKHGDTYIVFVQVDKEHSEAGYHRKRVGLNHLAFYASSKKQVDSLAAQIKGRGDRLLYEDQYPYAGGPSHYALYAEDPDRIKVEIVAPL</sequence>
<dbReference type="RefSeq" id="WP_367778279.1">
    <property type="nucleotide sequence ID" value="NZ_JBFMIA010000002.1"/>
</dbReference>
<dbReference type="SUPFAM" id="SSF54593">
    <property type="entry name" value="Glyoxalase/Bleomycin resistance protein/Dihydroxybiphenyl dioxygenase"/>
    <property type="match status" value="1"/>
</dbReference>
<evidence type="ECO:0000313" key="4">
    <source>
        <dbReference type="Proteomes" id="UP001556040"/>
    </source>
</evidence>
<dbReference type="EMBL" id="JBFMIA010000002">
    <property type="protein sequence ID" value="MEW9500933.1"/>
    <property type="molecule type" value="Genomic_DNA"/>
</dbReference>
<dbReference type="InterPro" id="IPR037523">
    <property type="entry name" value="VOC_core"/>
</dbReference>
<dbReference type="InterPro" id="IPR051332">
    <property type="entry name" value="Fosfomycin_Res_Enzymes"/>
</dbReference>
<name>A0ABV3Q281_9BACL</name>
<dbReference type="PANTHER" id="PTHR36113:SF6">
    <property type="entry name" value="FOSFOMYCIN RESISTANCE PROTEIN FOSX"/>
    <property type="match status" value="1"/>
</dbReference>
<feature type="domain" description="VOC" evidence="2">
    <location>
        <begin position="1"/>
        <end position="127"/>
    </location>
</feature>
<dbReference type="InterPro" id="IPR004360">
    <property type="entry name" value="Glyas_Fos-R_dOase_dom"/>
</dbReference>
<evidence type="ECO:0000259" key="2">
    <source>
        <dbReference type="PROSITE" id="PS51819"/>
    </source>
</evidence>
<reference evidence="3 4" key="1">
    <citation type="journal article" date="1979" name="Int. J. Syst. Evol. Microbiol.">
        <title>Bacillus globisporus subsp. marinus subsp. nov.</title>
        <authorList>
            <person name="Liu H."/>
        </authorList>
    </citation>
    <scope>NUCLEOTIDE SEQUENCE [LARGE SCALE GENOMIC DNA]</scope>
    <source>
        <strain evidence="3 4">DSM 1297</strain>
    </source>
</reference>
<evidence type="ECO:0000313" key="3">
    <source>
        <dbReference type="EMBL" id="MEW9500933.1"/>
    </source>
</evidence>
<proteinExistence type="predicted"/>
<dbReference type="InterPro" id="IPR029068">
    <property type="entry name" value="Glyas_Bleomycin-R_OHBP_Dase"/>
</dbReference>
<protein>
    <submittedName>
        <fullName evidence="3">VOC family protein</fullName>
    </submittedName>
</protein>
<dbReference type="Pfam" id="PF00903">
    <property type="entry name" value="Glyoxalase"/>
    <property type="match status" value="1"/>
</dbReference>